<sequence length="537" mass="59811">MTGTIDYLIIGAGPAGLQLAARLERSGRNYRVLEAGGGPGTFFETYPRHRTLISVNKRYTGSSDPEFSLRMDWNSILSSDTDDNDPSLLFTARTRKYFPDADELVRYLRDFAEKTGVNVSYDSRVENVVKKQGLFEIITRHETLTARTVIVATGVSKLNFPDVEGADTIERYDTVSVDPDDFIDQRVLILGKGNSAFETADNLVETAAVLHVAGASPIRLAWRTHYVGHLRAVNNNFLDTYQLKSQNAILDGTVKSIRNNENGTYTVVFSFSRADEVQKELTYDRVIACTGFRFDASIFEGDARPELVINDRFPNQTSAWESTNVPGLYIAGTLSQVRDFKKSTNGFIHGFRYGVRALGKILDQRYENQEWPSRGIEATPEAITGKIIERINRTSALWQQFDVLADVVTVQGGQGVQSLQGGQDAQDGRASYLEEVPVAYFKDGGIGSPEHAFLVTLEYGPDHDKVDPFDITVTRIAQDTPGQAHDAAYLHPVVRHYRDGELAGTHHLAENLENEWDRPAVHVEPLIAFVKEQLGAR</sequence>
<proteinExistence type="predicted"/>
<dbReference type="PANTHER" id="PTHR43539:SF23">
    <property type="entry name" value="FAD-DEPENDENT OXIDOREDUCTASE DOMAIN-CONTAINING PROTEIN 2"/>
    <property type="match status" value="1"/>
</dbReference>
<protein>
    <submittedName>
        <fullName evidence="2">Thioredoxin reductase</fullName>
    </submittedName>
</protein>
<organism evidence="2 3">
    <name type="scientific">Kineosporia succinea</name>
    <dbReference type="NCBI Taxonomy" id="84632"/>
    <lineage>
        <taxon>Bacteria</taxon>
        <taxon>Bacillati</taxon>
        <taxon>Actinomycetota</taxon>
        <taxon>Actinomycetes</taxon>
        <taxon>Kineosporiales</taxon>
        <taxon>Kineosporiaceae</taxon>
        <taxon>Kineosporia</taxon>
    </lineage>
</organism>
<dbReference type="PANTHER" id="PTHR43539">
    <property type="entry name" value="FLAVIN-BINDING MONOOXYGENASE-LIKE PROTEIN (AFU_ORTHOLOGUE AFUA_4G09220)"/>
    <property type="match status" value="1"/>
</dbReference>
<keyword evidence="3" id="KW-1185">Reference proteome</keyword>
<dbReference type="Gene3D" id="3.50.50.60">
    <property type="entry name" value="FAD/NAD(P)-binding domain"/>
    <property type="match status" value="2"/>
</dbReference>
<dbReference type="EMBL" id="JAUSQZ010000001">
    <property type="protein sequence ID" value="MDP9824635.1"/>
    <property type="molecule type" value="Genomic_DNA"/>
</dbReference>
<evidence type="ECO:0000313" key="2">
    <source>
        <dbReference type="EMBL" id="MDP9824635.1"/>
    </source>
</evidence>
<dbReference type="RefSeq" id="WP_307237573.1">
    <property type="nucleotide sequence ID" value="NZ_JAUSQZ010000001.1"/>
</dbReference>
<reference evidence="2 3" key="1">
    <citation type="submission" date="2023-07" db="EMBL/GenBank/DDBJ databases">
        <title>Sequencing the genomes of 1000 actinobacteria strains.</title>
        <authorList>
            <person name="Klenk H.-P."/>
        </authorList>
    </citation>
    <scope>NUCLEOTIDE SEQUENCE [LARGE SCALE GENOMIC DNA]</scope>
    <source>
        <strain evidence="2 3">DSM 44388</strain>
    </source>
</reference>
<evidence type="ECO:0000313" key="3">
    <source>
        <dbReference type="Proteomes" id="UP001235712"/>
    </source>
</evidence>
<dbReference type="InterPro" id="IPR036188">
    <property type="entry name" value="FAD/NAD-bd_sf"/>
</dbReference>
<name>A0ABT9NW30_9ACTN</name>
<dbReference type="InterPro" id="IPR050982">
    <property type="entry name" value="Auxin_biosynth/cation_transpt"/>
</dbReference>
<dbReference type="Proteomes" id="UP001235712">
    <property type="component" value="Unassembled WGS sequence"/>
</dbReference>
<dbReference type="PRINTS" id="PR00368">
    <property type="entry name" value="FADPNR"/>
</dbReference>
<dbReference type="SUPFAM" id="SSF51905">
    <property type="entry name" value="FAD/NAD(P)-binding domain"/>
    <property type="match status" value="1"/>
</dbReference>
<comment type="caution">
    <text evidence="2">The sequence shown here is derived from an EMBL/GenBank/DDBJ whole genome shotgun (WGS) entry which is preliminary data.</text>
</comment>
<keyword evidence="1" id="KW-0560">Oxidoreductase</keyword>
<accession>A0ABT9NW30</accession>
<dbReference type="Pfam" id="PF13738">
    <property type="entry name" value="Pyr_redox_3"/>
    <property type="match status" value="1"/>
</dbReference>
<evidence type="ECO:0000256" key="1">
    <source>
        <dbReference type="ARBA" id="ARBA00023002"/>
    </source>
</evidence>
<gene>
    <name evidence="2" type="ORF">J2S57_000384</name>
</gene>
<dbReference type="PRINTS" id="PR00411">
    <property type="entry name" value="PNDRDTASEI"/>
</dbReference>